<dbReference type="InterPro" id="IPR046373">
    <property type="entry name" value="Acyl-CoA_Oxase/DH_mid-dom_sf"/>
</dbReference>
<dbReference type="PANTHER" id="PTHR43884:SF40">
    <property type="entry name" value="ACYL-COA DEHYDROGENASE"/>
    <property type="match status" value="1"/>
</dbReference>
<feature type="domain" description="Acyl-CoA dehydrogenase/oxidase N-terminal" evidence="10">
    <location>
        <begin position="30"/>
        <end position="141"/>
    </location>
</feature>
<dbReference type="Gene3D" id="2.40.110.10">
    <property type="entry name" value="Butyryl-CoA Dehydrogenase, subunit A, domain 2"/>
    <property type="match status" value="1"/>
</dbReference>
<reference evidence="11" key="2">
    <citation type="submission" date="2020-09" db="EMBL/GenBank/DDBJ databases">
        <authorList>
            <person name="Sun Q."/>
            <person name="Ohkuma M."/>
        </authorList>
    </citation>
    <scope>NUCLEOTIDE SEQUENCE</scope>
    <source>
        <strain evidence="11">JCM 3035</strain>
    </source>
</reference>
<dbReference type="InterPro" id="IPR036250">
    <property type="entry name" value="AcylCo_DH-like_C"/>
</dbReference>
<dbReference type="InterPro" id="IPR013786">
    <property type="entry name" value="AcylCoA_DH/ox_N"/>
</dbReference>
<dbReference type="PIRSF" id="PIRSF016578">
    <property type="entry name" value="HsaA"/>
    <property type="match status" value="1"/>
</dbReference>
<dbReference type="FunFam" id="1.20.140.10:FF:000001">
    <property type="entry name" value="Acyl-CoA dehydrogenase"/>
    <property type="match status" value="1"/>
</dbReference>
<evidence type="ECO:0000259" key="8">
    <source>
        <dbReference type="Pfam" id="PF00441"/>
    </source>
</evidence>
<proteinExistence type="inferred from homology"/>
<reference evidence="11" key="1">
    <citation type="journal article" date="2014" name="Int. J. Syst. Evol. Microbiol.">
        <title>Complete genome sequence of Corynebacterium casei LMG S-19264T (=DSM 44701T), isolated from a smear-ripened cheese.</title>
        <authorList>
            <consortium name="US DOE Joint Genome Institute (JGI-PGF)"/>
            <person name="Walter F."/>
            <person name="Albersmeier A."/>
            <person name="Kalinowski J."/>
            <person name="Ruckert C."/>
        </authorList>
    </citation>
    <scope>NUCLEOTIDE SEQUENCE</scope>
    <source>
        <strain evidence="11">JCM 3035</strain>
    </source>
</reference>
<dbReference type="InterPro" id="IPR037069">
    <property type="entry name" value="AcylCoA_DH/ox_N_sf"/>
</dbReference>
<dbReference type="Proteomes" id="UP000637788">
    <property type="component" value="Unassembled WGS sequence"/>
</dbReference>
<dbReference type="Gene3D" id="1.10.540.10">
    <property type="entry name" value="Acyl-CoA dehydrogenase/oxidase, N-terminal domain"/>
    <property type="match status" value="1"/>
</dbReference>
<evidence type="ECO:0000313" key="11">
    <source>
        <dbReference type="EMBL" id="GGL13189.1"/>
    </source>
</evidence>
<organism evidence="11 12">
    <name type="scientific">Streptomyces flaveus</name>
    <dbReference type="NCBI Taxonomy" id="66370"/>
    <lineage>
        <taxon>Bacteria</taxon>
        <taxon>Bacillati</taxon>
        <taxon>Actinomycetota</taxon>
        <taxon>Actinomycetes</taxon>
        <taxon>Kitasatosporales</taxon>
        <taxon>Streptomycetaceae</taxon>
        <taxon>Streptomyces</taxon>
        <taxon>Streptomyces aurantiacus group</taxon>
    </lineage>
</organism>
<dbReference type="Pfam" id="PF02770">
    <property type="entry name" value="Acyl-CoA_dh_M"/>
    <property type="match status" value="1"/>
</dbReference>
<keyword evidence="4 6" id="KW-0274">FAD</keyword>
<dbReference type="PANTHER" id="PTHR43884">
    <property type="entry name" value="ACYL-COA DEHYDROGENASE"/>
    <property type="match status" value="1"/>
</dbReference>
<sequence>MAKRPKQPEPWGPLDKAPTTEECEKPMEPDEFDAVLAAVRAFVREKVVPRENEIEEKDEIPADLREKAAAMGLFGYALPQEYGGLGFSMTEDVRLSLEIGYTTPAFRSMFSINNGVAGQLLASTGTEEQKRRYLPRMAAGKLIAAFTLTEAEAGSDPSGIRTRAVRDGDGYVLNGSKRFITNAPLAGVFMVFARTGPQSTGAEGISVFAVDADSPGVTVGPRDHKMGQSGALSAEVFFDDVRLPASALVGEREEEGFRTAMRSLARGRLSVAAMCVGLAGRILDESVAHASVTRQGGRPIGEFQLVQAMLAESHAEMYAARAMVLEAARAYDSGEDRRLAPSSTKLFCSEMVGRVADRAVQIHGGMGYMRHVPVERFYRDVRLFRIYEGTSEIQKLIVGRQLLREHA</sequence>
<dbReference type="InterPro" id="IPR009075">
    <property type="entry name" value="AcylCo_DH/oxidase_C"/>
</dbReference>
<dbReference type="Pfam" id="PF00441">
    <property type="entry name" value="Acyl-CoA_dh_1"/>
    <property type="match status" value="1"/>
</dbReference>
<feature type="region of interest" description="Disordered" evidence="7">
    <location>
        <begin position="1"/>
        <end position="26"/>
    </location>
</feature>
<evidence type="ECO:0000256" key="5">
    <source>
        <dbReference type="ARBA" id="ARBA00023002"/>
    </source>
</evidence>
<dbReference type="InterPro" id="IPR006091">
    <property type="entry name" value="Acyl-CoA_Oxase/DH_mid-dom"/>
</dbReference>
<comment type="caution">
    <text evidence="11">The sequence shown here is derived from an EMBL/GenBank/DDBJ whole genome shotgun (WGS) entry which is preliminary data.</text>
</comment>
<keyword evidence="3 6" id="KW-0285">Flavoprotein</keyword>
<evidence type="ECO:0000259" key="9">
    <source>
        <dbReference type="Pfam" id="PF02770"/>
    </source>
</evidence>
<dbReference type="Pfam" id="PF02771">
    <property type="entry name" value="Acyl-CoA_dh_N"/>
    <property type="match status" value="1"/>
</dbReference>
<protein>
    <submittedName>
        <fullName evidence="11">Acyl-CoA dehydrogenase</fullName>
    </submittedName>
</protein>
<dbReference type="AlphaFoldDB" id="A0A917RL47"/>
<dbReference type="SUPFAM" id="SSF56645">
    <property type="entry name" value="Acyl-CoA dehydrogenase NM domain-like"/>
    <property type="match status" value="1"/>
</dbReference>
<keyword evidence="12" id="KW-1185">Reference proteome</keyword>
<evidence type="ECO:0000256" key="1">
    <source>
        <dbReference type="ARBA" id="ARBA00001974"/>
    </source>
</evidence>
<dbReference type="GO" id="GO:0050660">
    <property type="term" value="F:flavin adenine dinucleotide binding"/>
    <property type="evidence" value="ECO:0007669"/>
    <property type="project" value="InterPro"/>
</dbReference>
<accession>A0A917RL47</accession>
<comment type="cofactor">
    <cofactor evidence="1 6">
        <name>FAD</name>
        <dbReference type="ChEBI" id="CHEBI:57692"/>
    </cofactor>
</comment>
<dbReference type="FunFam" id="2.40.110.10:FF:000002">
    <property type="entry name" value="Acyl-CoA dehydrogenase fadE12"/>
    <property type="match status" value="1"/>
</dbReference>
<dbReference type="GO" id="GO:0003995">
    <property type="term" value="F:acyl-CoA dehydrogenase activity"/>
    <property type="evidence" value="ECO:0007669"/>
    <property type="project" value="TreeGrafter"/>
</dbReference>
<dbReference type="SUPFAM" id="SSF47203">
    <property type="entry name" value="Acyl-CoA dehydrogenase C-terminal domain-like"/>
    <property type="match status" value="1"/>
</dbReference>
<evidence type="ECO:0000313" key="12">
    <source>
        <dbReference type="Proteomes" id="UP000637788"/>
    </source>
</evidence>
<evidence type="ECO:0000256" key="6">
    <source>
        <dbReference type="RuleBase" id="RU362125"/>
    </source>
</evidence>
<gene>
    <name evidence="11" type="ORF">GCM10010094_87610</name>
</gene>
<evidence type="ECO:0000256" key="2">
    <source>
        <dbReference type="ARBA" id="ARBA00009347"/>
    </source>
</evidence>
<evidence type="ECO:0000259" key="10">
    <source>
        <dbReference type="Pfam" id="PF02771"/>
    </source>
</evidence>
<evidence type="ECO:0000256" key="4">
    <source>
        <dbReference type="ARBA" id="ARBA00022827"/>
    </source>
</evidence>
<evidence type="ECO:0000256" key="3">
    <source>
        <dbReference type="ARBA" id="ARBA00022630"/>
    </source>
</evidence>
<dbReference type="InterPro" id="IPR009100">
    <property type="entry name" value="AcylCoA_DH/oxidase_NM_dom_sf"/>
</dbReference>
<keyword evidence="5 6" id="KW-0560">Oxidoreductase</keyword>
<feature type="domain" description="Acyl-CoA oxidase/dehydrogenase middle" evidence="9">
    <location>
        <begin position="145"/>
        <end position="241"/>
    </location>
</feature>
<name>A0A917RL47_9ACTN</name>
<evidence type="ECO:0000256" key="7">
    <source>
        <dbReference type="SAM" id="MobiDB-lite"/>
    </source>
</evidence>
<dbReference type="EMBL" id="BMPQ01000046">
    <property type="protein sequence ID" value="GGL13189.1"/>
    <property type="molecule type" value="Genomic_DNA"/>
</dbReference>
<comment type="similarity">
    <text evidence="2 6">Belongs to the acyl-CoA dehydrogenase family.</text>
</comment>
<feature type="domain" description="Acyl-CoA dehydrogenase/oxidase C-terminal" evidence="8">
    <location>
        <begin position="255"/>
        <end position="403"/>
    </location>
</feature>
<dbReference type="Gene3D" id="1.20.140.10">
    <property type="entry name" value="Butyryl-CoA Dehydrogenase, subunit A, domain 3"/>
    <property type="match status" value="1"/>
</dbReference>